<reference evidence="1 2" key="1">
    <citation type="submission" date="2013-07" db="EMBL/GenBank/DDBJ databases">
        <title>Thioclava pacifica DSM 10166 Genome Sequencing.</title>
        <authorList>
            <person name="Lai Q."/>
            <person name="Shao Z."/>
        </authorList>
    </citation>
    <scope>NUCLEOTIDE SEQUENCE [LARGE SCALE GENOMIC DNA]</scope>
    <source>
        <strain evidence="1 2">DSM 10166</strain>
    </source>
</reference>
<name>A0A074JVM5_9RHOB</name>
<dbReference type="OrthoDB" id="8452166at2"/>
<dbReference type="STRING" id="1353537.TP2_17885"/>
<dbReference type="EMBL" id="AUND01000016">
    <property type="protein sequence ID" value="KEO53402.1"/>
    <property type="molecule type" value="Genomic_DNA"/>
</dbReference>
<evidence type="ECO:0000313" key="1">
    <source>
        <dbReference type="EMBL" id="KEO53402.1"/>
    </source>
</evidence>
<dbReference type="RefSeq" id="WP_038076422.1">
    <property type="nucleotide sequence ID" value="NZ_AUND01000016.1"/>
</dbReference>
<accession>A0A074JVM5</accession>
<comment type="caution">
    <text evidence="1">The sequence shown here is derived from an EMBL/GenBank/DDBJ whole genome shotgun (WGS) entry which is preliminary data.</text>
</comment>
<evidence type="ECO:0000313" key="2">
    <source>
        <dbReference type="Proteomes" id="UP000027432"/>
    </source>
</evidence>
<organism evidence="1 2">
    <name type="scientific">Thioclava pacifica DSM 10166</name>
    <dbReference type="NCBI Taxonomy" id="1353537"/>
    <lineage>
        <taxon>Bacteria</taxon>
        <taxon>Pseudomonadati</taxon>
        <taxon>Pseudomonadota</taxon>
        <taxon>Alphaproteobacteria</taxon>
        <taxon>Rhodobacterales</taxon>
        <taxon>Paracoccaceae</taxon>
        <taxon>Thioclava</taxon>
    </lineage>
</organism>
<dbReference type="Proteomes" id="UP000027432">
    <property type="component" value="Unassembled WGS sequence"/>
</dbReference>
<proteinExistence type="predicted"/>
<protein>
    <submittedName>
        <fullName evidence="1">Uncharacterized protein</fullName>
    </submittedName>
</protein>
<sequence>MSSTLGSAIRKVAGHDPEAFADAVTRRLLELPYGSGIRALVDALSDLRDGGSIDQDALRGALEAADAAAQDAKEILIGTRELGRRYGVSARTVWNTVQHQDGFPKSFRTPSGQCVWRLSEVAAWEDCGGQE</sequence>
<dbReference type="AlphaFoldDB" id="A0A074JVM5"/>
<keyword evidence="2" id="KW-1185">Reference proteome</keyword>
<gene>
    <name evidence="1" type="ORF">TP2_17885</name>
</gene>